<feature type="transmembrane region" description="Helical" evidence="9">
    <location>
        <begin position="12"/>
        <end position="34"/>
    </location>
</feature>
<keyword evidence="6 9" id="KW-1133">Transmembrane helix</keyword>
<dbReference type="EMBL" id="CP000627">
    <property type="protein sequence ID" value="ABQ21633.1"/>
    <property type="molecule type" value="Genomic_DNA"/>
</dbReference>
<protein>
    <recommendedName>
        <fullName evidence="9">TRAP transporter small permease protein</fullName>
    </recommendedName>
</protein>
<organism evidence="11 12">
    <name type="scientific">Vibrio cholerae serotype O1 (strain ATCC 39541 / Classical Ogawa 395 / O395)</name>
    <dbReference type="NCBI Taxonomy" id="345073"/>
    <lineage>
        <taxon>Bacteria</taxon>
        <taxon>Pseudomonadati</taxon>
        <taxon>Pseudomonadota</taxon>
        <taxon>Gammaproteobacteria</taxon>
        <taxon>Vibrionales</taxon>
        <taxon>Vibrionaceae</taxon>
        <taxon>Vibrio</taxon>
    </lineage>
</organism>
<reference evidence="11 12" key="1">
    <citation type="submission" date="2007-03" db="EMBL/GenBank/DDBJ databases">
        <authorList>
            <person name="Heidelberg J."/>
        </authorList>
    </citation>
    <scope>NUCLEOTIDE SEQUENCE [LARGE SCALE GENOMIC DNA]</scope>
    <source>
        <strain evidence="12">ATCC 39541 / Classical Ogawa 395 / O395</strain>
    </source>
</reference>
<dbReference type="Pfam" id="PF04290">
    <property type="entry name" value="DctQ"/>
    <property type="match status" value="1"/>
</dbReference>
<dbReference type="GO" id="GO:0005886">
    <property type="term" value="C:plasma membrane"/>
    <property type="evidence" value="ECO:0007669"/>
    <property type="project" value="UniProtKB-SubCell"/>
</dbReference>
<comment type="subcellular location">
    <subcellularLocation>
        <location evidence="1 9">Cell inner membrane</location>
        <topology evidence="1 9">Multi-pass membrane protein</topology>
    </subcellularLocation>
</comment>
<evidence type="ECO:0000256" key="4">
    <source>
        <dbReference type="ARBA" id="ARBA00022519"/>
    </source>
</evidence>
<evidence type="ECO:0000256" key="6">
    <source>
        <dbReference type="ARBA" id="ARBA00022989"/>
    </source>
</evidence>
<dbReference type="PATRIC" id="fig|345073.21.peg.1833"/>
<evidence type="ECO:0000256" key="1">
    <source>
        <dbReference type="ARBA" id="ARBA00004429"/>
    </source>
</evidence>
<dbReference type="PANTHER" id="PTHR35011:SF5">
    <property type="entry name" value="SIALIC ACID TRAP TRANSPORTER SMALL PERMEASE PROTEIN SIAQ"/>
    <property type="match status" value="1"/>
</dbReference>
<feature type="transmembrane region" description="Helical" evidence="9">
    <location>
        <begin position="87"/>
        <end position="109"/>
    </location>
</feature>
<evidence type="ECO:0000256" key="7">
    <source>
        <dbReference type="ARBA" id="ARBA00023136"/>
    </source>
</evidence>
<sequence>MELKMLRKIINNIEEIITVPLMAALLAVLTWQIGTRWLLNDPSLWSEELARLLFMYMCLVGCAIAIKRSSHVNITFFSDKLPEKARLSLVLSLEIAVLVSIGAIIVLGYQHAQRNAFFELITLGISSSWMNYSLPVGGVFMVFRQLEKIFNLMKLLLGVSSSASLIDQQVTER</sequence>
<feature type="transmembrane region" description="Helical" evidence="9">
    <location>
        <begin position="129"/>
        <end position="146"/>
    </location>
</feature>
<keyword evidence="5 9" id="KW-0812">Transmembrane</keyword>
<dbReference type="PANTHER" id="PTHR35011">
    <property type="entry name" value="2,3-DIKETO-L-GULONATE TRAP TRANSPORTER SMALL PERMEASE PROTEIN YIAM"/>
    <property type="match status" value="1"/>
</dbReference>
<dbReference type="Proteomes" id="UP000000249">
    <property type="component" value="Chromosome 1"/>
</dbReference>
<dbReference type="SMR" id="A0A0H3ALS3"/>
<keyword evidence="7 9" id="KW-0472">Membrane</keyword>
<dbReference type="InterPro" id="IPR007387">
    <property type="entry name" value="TRAP_DctQ"/>
</dbReference>
<dbReference type="AlphaFoldDB" id="A0A0H3ALS3"/>
<accession>A0A0H3ALS3</accession>
<comment type="similarity">
    <text evidence="8 9">Belongs to the TRAP transporter small permease family.</text>
</comment>
<evidence type="ECO:0000256" key="2">
    <source>
        <dbReference type="ARBA" id="ARBA00022448"/>
    </source>
</evidence>
<feature type="domain" description="Tripartite ATP-independent periplasmic transporters DctQ component" evidence="10">
    <location>
        <begin position="26"/>
        <end position="154"/>
    </location>
</feature>
<dbReference type="InterPro" id="IPR055348">
    <property type="entry name" value="DctQ"/>
</dbReference>
<dbReference type="GO" id="GO:0015740">
    <property type="term" value="P:C4-dicarboxylate transport"/>
    <property type="evidence" value="ECO:0007669"/>
    <property type="project" value="TreeGrafter"/>
</dbReference>
<evidence type="ECO:0000313" key="12">
    <source>
        <dbReference type="Proteomes" id="UP000000249"/>
    </source>
</evidence>
<evidence type="ECO:0000313" key="11">
    <source>
        <dbReference type="EMBL" id="ABQ21633.1"/>
    </source>
</evidence>
<evidence type="ECO:0000256" key="3">
    <source>
        <dbReference type="ARBA" id="ARBA00022475"/>
    </source>
</evidence>
<evidence type="ECO:0000256" key="8">
    <source>
        <dbReference type="ARBA" id="ARBA00038436"/>
    </source>
</evidence>
<proteinExistence type="inferred from homology"/>
<name>A0A0H3ALS3_VIBC3</name>
<evidence type="ECO:0000256" key="9">
    <source>
        <dbReference type="RuleBase" id="RU369079"/>
    </source>
</evidence>
<dbReference type="eggNOG" id="COG3090">
    <property type="taxonomic scope" value="Bacteria"/>
</dbReference>
<keyword evidence="3" id="KW-1003">Cell membrane</keyword>
<comment type="subunit">
    <text evidence="9">The complex comprises the extracytoplasmic solute receptor protein and the two transmembrane proteins.</text>
</comment>
<dbReference type="KEGG" id="vco:VC0395_A1376"/>
<evidence type="ECO:0000259" key="10">
    <source>
        <dbReference type="Pfam" id="PF04290"/>
    </source>
</evidence>
<dbReference type="GO" id="GO:0022857">
    <property type="term" value="F:transmembrane transporter activity"/>
    <property type="evidence" value="ECO:0007669"/>
    <property type="project" value="UniProtKB-UniRule"/>
</dbReference>
<dbReference type="KEGG" id="vcr:VC395_1892"/>
<dbReference type="OrthoDB" id="2085311at2"/>
<feature type="transmembrane region" description="Helical" evidence="9">
    <location>
        <begin position="49"/>
        <end position="66"/>
    </location>
</feature>
<gene>
    <name evidence="11" type="ordered locus">VC0395_A1376</name>
</gene>
<comment type="function">
    <text evidence="9">Part of the tripartite ATP-independent periplasmic (TRAP) transport system.</text>
</comment>
<keyword evidence="2 9" id="KW-0813">Transport</keyword>
<dbReference type="RefSeq" id="WP_001889698.1">
    <property type="nucleotide sequence ID" value="NC_009457.1"/>
</dbReference>
<keyword evidence="4 9" id="KW-0997">Cell inner membrane</keyword>
<evidence type="ECO:0000256" key="5">
    <source>
        <dbReference type="ARBA" id="ARBA00022692"/>
    </source>
</evidence>